<evidence type="ECO:0000256" key="3">
    <source>
        <dbReference type="ARBA" id="ARBA00023015"/>
    </source>
</evidence>
<dbReference type="GO" id="GO:0008483">
    <property type="term" value="F:transaminase activity"/>
    <property type="evidence" value="ECO:0007669"/>
    <property type="project" value="UniProtKB-KW"/>
</dbReference>
<keyword evidence="5" id="KW-0804">Transcription</keyword>
<sequence>MLPYEDLIKPDKNSTKAVYIQIATKFIELIQKGKIRSGAKLPGSRQLALKLGINRNTMNAAYDELIAQGYALSLQRKGVFVVENLPEIKGEALDESLQSKSYHGIAPFAWNEQLQTIPLVSLQEYQLVIDDGFPDVRLAPIDSLMREYRSLSRRSPNRKFLKYGPPGGSHRLKMALFKHLADTRGINIAPENMLITRGCQMGFYIAAKLLIMPGDYMVVGTSNYFAVDATFRHFGARLLRVPVDENGMDIDKLEALCKKKKIKGVYVIPHHHHPTMVTLSTDRRMKLLQLAAAYNFAIIEDDYDFDFHYDTNPILPLASIDPYGHVLYVGSITKTVAPGLRMGFLIGPEKFIDKAARFRLLIDRQGDTLMEEAMASLYELGEIDGHLRRSLKIYRERRNVFCHLLEEKLNDAVTFEIPRGGLGIWTVFDKSIDLTQLFKRSLKMGLMINDPSIYNNEVFNENGVRLGFASVNETEINRALGILESAL</sequence>
<evidence type="ECO:0000313" key="8">
    <source>
        <dbReference type="Proteomes" id="UP001172083"/>
    </source>
</evidence>
<keyword evidence="7" id="KW-0032">Aminotransferase</keyword>
<dbReference type="PANTHER" id="PTHR46577">
    <property type="entry name" value="HTH-TYPE TRANSCRIPTIONAL REGULATORY PROTEIN GABR"/>
    <property type="match status" value="1"/>
</dbReference>
<comment type="similarity">
    <text evidence="1">In the C-terminal section; belongs to the class-I pyridoxal-phosphate-dependent aminotransferase family.</text>
</comment>
<evidence type="ECO:0000259" key="6">
    <source>
        <dbReference type="PROSITE" id="PS50949"/>
    </source>
</evidence>
<evidence type="ECO:0000256" key="2">
    <source>
        <dbReference type="ARBA" id="ARBA00022898"/>
    </source>
</evidence>
<proteinExistence type="inferred from homology"/>
<dbReference type="CDD" id="cd00609">
    <property type="entry name" value="AAT_like"/>
    <property type="match status" value="1"/>
</dbReference>
<dbReference type="Proteomes" id="UP001172083">
    <property type="component" value="Unassembled WGS sequence"/>
</dbReference>
<dbReference type="InterPro" id="IPR051446">
    <property type="entry name" value="HTH_trans_reg/aminotransferase"/>
</dbReference>
<keyword evidence="4" id="KW-0238">DNA-binding</keyword>
<dbReference type="InterPro" id="IPR015424">
    <property type="entry name" value="PyrdxlP-dep_Trfase"/>
</dbReference>
<dbReference type="SUPFAM" id="SSF53383">
    <property type="entry name" value="PLP-dependent transferases"/>
    <property type="match status" value="1"/>
</dbReference>
<dbReference type="CDD" id="cd07377">
    <property type="entry name" value="WHTH_GntR"/>
    <property type="match status" value="1"/>
</dbReference>
<evidence type="ECO:0000256" key="1">
    <source>
        <dbReference type="ARBA" id="ARBA00005384"/>
    </source>
</evidence>
<keyword evidence="8" id="KW-1185">Reference proteome</keyword>
<dbReference type="Gene3D" id="3.40.640.10">
    <property type="entry name" value="Type I PLP-dependent aspartate aminotransferase-like (Major domain)"/>
    <property type="match status" value="1"/>
</dbReference>
<dbReference type="RefSeq" id="WP_346761394.1">
    <property type="nucleotide sequence ID" value="NZ_JAUJEB010000007.1"/>
</dbReference>
<evidence type="ECO:0000256" key="4">
    <source>
        <dbReference type="ARBA" id="ARBA00023125"/>
    </source>
</evidence>
<protein>
    <submittedName>
        <fullName evidence="7">PLP-dependent aminotransferase family protein</fullName>
    </submittedName>
</protein>
<evidence type="ECO:0000313" key="7">
    <source>
        <dbReference type="EMBL" id="MDN5216060.1"/>
    </source>
</evidence>
<dbReference type="Gene3D" id="1.10.10.10">
    <property type="entry name" value="Winged helix-like DNA-binding domain superfamily/Winged helix DNA-binding domain"/>
    <property type="match status" value="1"/>
</dbReference>
<name>A0ABT8LE46_9BACT</name>
<feature type="domain" description="HTH gntR-type" evidence="6">
    <location>
        <begin position="16"/>
        <end position="84"/>
    </location>
</feature>
<dbReference type="InterPro" id="IPR015421">
    <property type="entry name" value="PyrdxlP-dep_Trfase_major"/>
</dbReference>
<comment type="caution">
    <text evidence="7">The sequence shown here is derived from an EMBL/GenBank/DDBJ whole genome shotgun (WGS) entry which is preliminary data.</text>
</comment>
<dbReference type="PANTHER" id="PTHR46577:SF2">
    <property type="entry name" value="TRANSCRIPTIONAL REGULATORY PROTEIN"/>
    <property type="match status" value="1"/>
</dbReference>
<organism evidence="7 8">
    <name type="scientific">Agaribacillus aureus</name>
    <dbReference type="NCBI Taxonomy" id="3051825"/>
    <lineage>
        <taxon>Bacteria</taxon>
        <taxon>Pseudomonadati</taxon>
        <taxon>Bacteroidota</taxon>
        <taxon>Cytophagia</taxon>
        <taxon>Cytophagales</taxon>
        <taxon>Splendidivirgaceae</taxon>
        <taxon>Agaribacillus</taxon>
    </lineage>
</organism>
<evidence type="ECO:0000256" key="5">
    <source>
        <dbReference type="ARBA" id="ARBA00023163"/>
    </source>
</evidence>
<dbReference type="SMART" id="SM00345">
    <property type="entry name" value="HTH_GNTR"/>
    <property type="match status" value="1"/>
</dbReference>
<keyword evidence="7" id="KW-0808">Transferase</keyword>
<keyword evidence="3" id="KW-0805">Transcription regulation</keyword>
<dbReference type="SUPFAM" id="SSF46785">
    <property type="entry name" value="Winged helix' DNA-binding domain"/>
    <property type="match status" value="1"/>
</dbReference>
<dbReference type="InterPro" id="IPR036390">
    <property type="entry name" value="WH_DNA-bd_sf"/>
</dbReference>
<dbReference type="Pfam" id="PF00155">
    <property type="entry name" value="Aminotran_1_2"/>
    <property type="match status" value="1"/>
</dbReference>
<dbReference type="InterPro" id="IPR004839">
    <property type="entry name" value="Aminotransferase_I/II_large"/>
</dbReference>
<dbReference type="InterPro" id="IPR000524">
    <property type="entry name" value="Tscrpt_reg_HTH_GntR"/>
</dbReference>
<dbReference type="PROSITE" id="PS50949">
    <property type="entry name" value="HTH_GNTR"/>
    <property type="match status" value="1"/>
</dbReference>
<gene>
    <name evidence="7" type="ORF">QQ020_28535</name>
</gene>
<dbReference type="InterPro" id="IPR036388">
    <property type="entry name" value="WH-like_DNA-bd_sf"/>
</dbReference>
<dbReference type="Pfam" id="PF00392">
    <property type="entry name" value="GntR"/>
    <property type="match status" value="1"/>
</dbReference>
<keyword evidence="2" id="KW-0663">Pyridoxal phosphate</keyword>
<accession>A0ABT8LE46</accession>
<dbReference type="EMBL" id="JAUJEB010000007">
    <property type="protein sequence ID" value="MDN5216060.1"/>
    <property type="molecule type" value="Genomic_DNA"/>
</dbReference>
<reference evidence="7" key="1">
    <citation type="submission" date="2023-06" db="EMBL/GenBank/DDBJ databases">
        <title>Genomic of Agaribacillus aureum.</title>
        <authorList>
            <person name="Wang G."/>
        </authorList>
    </citation>
    <scope>NUCLEOTIDE SEQUENCE</scope>
    <source>
        <strain evidence="7">BMA12</strain>
    </source>
</reference>